<dbReference type="AlphaFoldDB" id="A0A101JLD3"/>
<proteinExistence type="predicted"/>
<gene>
    <name evidence="1" type="ORF">ADL15_30125</name>
</gene>
<accession>A0A101JLD3</accession>
<dbReference type="Proteomes" id="UP000053244">
    <property type="component" value="Unassembled WGS sequence"/>
</dbReference>
<organism evidence="1 2">
    <name type="scientific">Actinoplanes awajinensis subsp. mycoplanecinus</name>
    <dbReference type="NCBI Taxonomy" id="135947"/>
    <lineage>
        <taxon>Bacteria</taxon>
        <taxon>Bacillati</taxon>
        <taxon>Actinomycetota</taxon>
        <taxon>Actinomycetes</taxon>
        <taxon>Micromonosporales</taxon>
        <taxon>Micromonosporaceae</taxon>
        <taxon>Actinoplanes</taxon>
    </lineage>
</organism>
<keyword evidence="2" id="KW-1185">Reference proteome</keyword>
<sequence>MSISIGTSTPSTAWETHAAWLRLRGDCQQLFDHVLQGAGRPELDDDKVAVLASRDAIARMDQGSAVNILV</sequence>
<comment type="caution">
    <text evidence="1">The sequence shown here is derived from an EMBL/GenBank/DDBJ whole genome shotgun (WGS) entry which is preliminary data.</text>
</comment>
<protein>
    <submittedName>
        <fullName evidence="1">Uncharacterized protein</fullName>
    </submittedName>
</protein>
<evidence type="ECO:0000313" key="1">
    <source>
        <dbReference type="EMBL" id="KUL28907.1"/>
    </source>
</evidence>
<evidence type="ECO:0000313" key="2">
    <source>
        <dbReference type="Proteomes" id="UP000053244"/>
    </source>
</evidence>
<reference evidence="1 2" key="1">
    <citation type="submission" date="2015-10" db="EMBL/GenBank/DDBJ databases">
        <authorList>
            <person name="Gilbert D.G."/>
        </authorList>
    </citation>
    <scope>NUCLEOTIDE SEQUENCE [LARGE SCALE GENOMIC DNA]</scope>
    <source>
        <strain evidence="1 2">NRRL B-16712</strain>
    </source>
</reference>
<dbReference type="EMBL" id="LLZH01000283">
    <property type="protein sequence ID" value="KUL28907.1"/>
    <property type="molecule type" value="Genomic_DNA"/>
</dbReference>
<dbReference type="OrthoDB" id="3298290at2"/>
<name>A0A101JLD3_9ACTN</name>
<dbReference type="RefSeq" id="WP_067698239.1">
    <property type="nucleotide sequence ID" value="NZ_LLZH01000283.1"/>
</dbReference>